<dbReference type="InterPro" id="IPR023214">
    <property type="entry name" value="HAD_sf"/>
</dbReference>
<dbReference type="GO" id="GO:0000287">
    <property type="term" value="F:magnesium ion binding"/>
    <property type="evidence" value="ECO:0007669"/>
    <property type="project" value="TreeGrafter"/>
</dbReference>
<proteinExistence type="predicted"/>
<evidence type="ECO:0000313" key="1">
    <source>
        <dbReference type="EMBL" id="HJB90121.1"/>
    </source>
</evidence>
<dbReference type="InterPro" id="IPR036412">
    <property type="entry name" value="HAD-like_sf"/>
</dbReference>
<dbReference type="InterPro" id="IPR000150">
    <property type="entry name" value="Cof"/>
</dbReference>
<dbReference type="GO" id="GO:0016791">
    <property type="term" value="F:phosphatase activity"/>
    <property type="evidence" value="ECO:0007669"/>
    <property type="project" value="TreeGrafter"/>
</dbReference>
<reference evidence="1" key="2">
    <citation type="submission" date="2021-04" db="EMBL/GenBank/DDBJ databases">
        <authorList>
            <person name="Gilroy R."/>
        </authorList>
    </citation>
    <scope>NUCLEOTIDE SEQUENCE</scope>
    <source>
        <strain evidence="1">USAMLcec3-2134</strain>
    </source>
</reference>
<dbReference type="PANTHER" id="PTHR10000:SF8">
    <property type="entry name" value="HAD SUPERFAMILY HYDROLASE-LIKE, TYPE 3"/>
    <property type="match status" value="1"/>
</dbReference>
<dbReference type="Gene3D" id="3.30.1240.10">
    <property type="match status" value="1"/>
</dbReference>
<dbReference type="Pfam" id="PF08282">
    <property type="entry name" value="Hydrolase_3"/>
    <property type="match status" value="1"/>
</dbReference>
<dbReference type="SFLD" id="SFLDS00003">
    <property type="entry name" value="Haloacid_Dehalogenase"/>
    <property type="match status" value="1"/>
</dbReference>
<evidence type="ECO:0000313" key="2">
    <source>
        <dbReference type="Proteomes" id="UP000886883"/>
    </source>
</evidence>
<dbReference type="NCBIfam" id="TIGR00099">
    <property type="entry name" value="Cof-subfamily"/>
    <property type="match status" value="1"/>
</dbReference>
<gene>
    <name evidence="1" type="ORF">H9763_01500</name>
</gene>
<keyword evidence="1" id="KW-0378">Hydrolase</keyword>
<dbReference type="PROSITE" id="PS01229">
    <property type="entry name" value="COF_2"/>
    <property type="match status" value="1"/>
</dbReference>
<dbReference type="NCBIfam" id="TIGR01484">
    <property type="entry name" value="HAD-SF-IIB"/>
    <property type="match status" value="1"/>
</dbReference>
<dbReference type="GO" id="GO:0005829">
    <property type="term" value="C:cytosol"/>
    <property type="evidence" value="ECO:0007669"/>
    <property type="project" value="TreeGrafter"/>
</dbReference>
<sequence>MAIRWIVTDMDGTLLDSRDRISKRTEECLLECQKKGIRLILASGRSYIRLMPYVRQLSMEAYDGCLIEINGLALNRLMTGEREVFAQLEQKDIDELFSFLSGMQVEIQGYEDESLYYWIPRWQRPFKIREREEKGYPPDHPLVASAWSWVTTNQNNYPVLREISSVEELPHHINKLNCTDTPDKMKRVFAALQERFGNRYEMTRTCPRLVEIAPAGITKGQTLKRFMQREGVAPDEVIVFGDGENDADMFRQVKYSIAMGNAEDYVKEQAYDVTLSNDEDGMVTALQKYLAL</sequence>
<protein>
    <submittedName>
        <fullName evidence="1">HAD family hydrolase</fullName>
    </submittedName>
</protein>
<dbReference type="AlphaFoldDB" id="A0A9D2MQF9"/>
<organism evidence="1 2">
    <name type="scientific">Candidatus Eisenbergiella merdigallinarum</name>
    <dbReference type="NCBI Taxonomy" id="2838552"/>
    <lineage>
        <taxon>Bacteria</taxon>
        <taxon>Bacillati</taxon>
        <taxon>Bacillota</taxon>
        <taxon>Clostridia</taxon>
        <taxon>Lachnospirales</taxon>
        <taxon>Lachnospiraceae</taxon>
        <taxon>Eisenbergiella</taxon>
    </lineage>
</organism>
<dbReference type="SFLD" id="SFLDG01140">
    <property type="entry name" value="C2.B:_Phosphomannomutase_and_P"/>
    <property type="match status" value="1"/>
</dbReference>
<dbReference type="PANTHER" id="PTHR10000">
    <property type="entry name" value="PHOSPHOSERINE PHOSPHATASE"/>
    <property type="match status" value="1"/>
</dbReference>
<comment type="caution">
    <text evidence="1">The sequence shown here is derived from an EMBL/GenBank/DDBJ whole genome shotgun (WGS) entry which is preliminary data.</text>
</comment>
<dbReference type="CDD" id="cd07516">
    <property type="entry name" value="HAD_Pase"/>
    <property type="match status" value="1"/>
</dbReference>
<dbReference type="EMBL" id="DWXE01000005">
    <property type="protein sequence ID" value="HJB90121.1"/>
    <property type="molecule type" value="Genomic_DNA"/>
</dbReference>
<dbReference type="InterPro" id="IPR006379">
    <property type="entry name" value="HAD-SF_hydro_IIB"/>
</dbReference>
<name>A0A9D2MQF9_9FIRM</name>
<dbReference type="Proteomes" id="UP000886883">
    <property type="component" value="Unassembled WGS sequence"/>
</dbReference>
<dbReference type="SUPFAM" id="SSF56784">
    <property type="entry name" value="HAD-like"/>
    <property type="match status" value="1"/>
</dbReference>
<accession>A0A9D2MQF9</accession>
<dbReference type="Gene3D" id="3.40.50.1000">
    <property type="entry name" value="HAD superfamily/HAD-like"/>
    <property type="match status" value="1"/>
</dbReference>
<reference evidence="1" key="1">
    <citation type="journal article" date="2021" name="PeerJ">
        <title>Extensive microbial diversity within the chicken gut microbiome revealed by metagenomics and culture.</title>
        <authorList>
            <person name="Gilroy R."/>
            <person name="Ravi A."/>
            <person name="Getino M."/>
            <person name="Pursley I."/>
            <person name="Horton D.L."/>
            <person name="Alikhan N.F."/>
            <person name="Baker D."/>
            <person name="Gharbi K."/>
            <person name="Hall N."/>
            <person name="Watson M."/>
            <person name="Adriaenssens E.M."/>
            <person name="Foster-Nyarko E."/>
            <person name="Jarju S."/>
            <person name="Secka A."/>
            <person name="Antonio M."/>
            <person name="Oren A."/>
            <person name="Chaudhuri R.R."/>
            <person name="La Ragione R."/>
            <person name="Hildebrand F."/>
            <person name="Pallen M.J."/>
        </authorList>
    </citation>
    <scope>NUCLEOTIDE SEQUENCE</scope>
    <source>
        <strain evidence="1">USAMLcec3-2134</strain>
    </source>
</reference>